<reference evidence="2" key="1">
    <citation type="submission" date="2015-07" db="EMBL/GenBank/DDBJ databases">
        <title>Transcriptome Assembly of Anthurium amnicola.</title>
        <authorList>
            <person name="Suzuki J."/>
        </authorList>
    </citation>
    <scope>NUCLEOTIDE SEQUENCE</scope>
</reference>
<feature type="region of interest" description="Disordered" evidence="1">
    <location>
        <begin position="46"/>
        <end position="79"/>
    </location>
</feature>
<evidence type="ECO:0000256" key="1">
    <source>
        <dbReference type="SAM" id="MobiDB-lite"/>
    </source>
</evidence>
<proteinExistence type="predicted"/>
<name>A0A1D1Y325_9ARAE</name>
<dbReference type="EMBL" id="GDJX01018896">
    <property type="protein sequence ID" value="JAT49040.1"/>
    <property type="molecule type" value="Transcribed_RNA"/>
</dbReference>
<sequence length="100" mass="10987">VCTPIDIFSPAGPSCWKQSSRPCLDKRLQSVSYLAWRRPGTLCKMDVTEGEDSSGPSSLSSDQASLCVIPDPNDSTEEDDFIYLDKSSLPESLNVSEQDR</sequence>
<organism evidence="2">
    <name type="scientific">Anthurium amnicola</name>
    <dbReference type="NCBI Taxonomy" id="1678845"/>
    <lineage>
        <taxon>Eukaryota</taxon>
        <taxon>Viridiplantae</taxon>
        <taxon>Streptophyta</taxon>
        <taxon>Embryophyta</taxon>
        <taxon>Tracheophyta</taxon>
        <taxon>Spermatophyta</taxon>
        <taxon>Magnoliopsida</taxon>
        <taxon>Liliopsida</taxon>
        <taxon>Araceae</taxon>
        <taxon>Pothoideae</taxon>
        <taxon>Potheae</taxon>
        <taxon>Anthurium</taxon>
    </lineage>
</organism>
<dbReference type="AlphaFoldDB" id="A0A1D1Y325"/>
<feature type="non-terminal residue" evidence="2">
    <location>
        <position position="1"/>
    </location>
</feature>
<gene>
    <name evidence="2" type="primary">E2_2</name>
    <name evidence="2" type="ORF">g.134873</name>
</gene>
<accession>A0A1D1Y325</accession>
<protein>
    <submittedName>
        <fullName evidence="2">Putative gene E2 protein</fullName>
    </submittedName>
</protein>
<feature type="non-terminal residue" evidence="2">
    <location>
        <position position="100"/>
    </location>
</feature>
<feature type="compositionally biased region" description="Low complexity" evidence="1">
    <location>
        <begin position="53"/>
        <end position="65"/>
    </location>
</feature>
<evidence type="ECO:0000313" key="2">
    <source>
        <dbReference type="EMBL" id="JAT49040.1"/>
    </source>
</evidence>